<dbReference type="PANTHER" id="PTHR31126">
    <property type="entry name" value="TYROSINE-PROTEIN PHOSPHATASE"/>
    <property type="match status" value="1"/>
</dbReference>
<gene>
    <name evidence="2" type="ORF">ACFFRI_14580</name>
</gene>
<dbReference type="InterPro" id="IPR016130">
    <property type="entry name" value="Tyr_Pase_AS"/>
</dbReference>
<sequence length="257" mass="27412">MTADDARWGEELTRLASADNFRDVTGPGYRTAAGEPLTAGVFWRSNELQLLDEDAATLASLGITAVFDLRSTDEVEAHPDVEVPGATWRHVEVVGIPPGAGAQLPDAAAAVETMLDIYRGFVTDADARRSFGTLIASLATSSTPQLFHCTAGKDRTGWVAALVLHVAGVADDVVEADYLLTNDRSAGTRDKYLGLVAEHLGADRVPTFEPTMVADLAYLHAGLEQAVASYGSVDGYLRDGLGLTDDLREALRRRLVA</sequence>
<comment type="caution">
    <text evidence="2">The sequence shown here is derived from an EMBL/GenBank/DDBJ whole genome shotgun (WGS) entry which is preliminary data.</text>
</comment>
<dbReference type="RefSeq" id="WP_140009475.1">
    <property type="nucleotide sequence ID" value="NZ_JBHMDG010000017.1"/>
</dbReference>
<dbReference type="PANTHER" id="PTHR31126:SF1">
    <property type="entry name" value="TYROSINE SPECIFIC PROTEIN PHOSPHATASES DOMAIN-CONTAINING PROTEIN"/>
    <property type="match status" value="1"/>
</dbReference>
<comment type="similarity">
    <text evidence="1">Belongs to the protein-tyrosine phosphatase family.</text>
</comment>
<dbReference type="SUPFAM" id="SSF52799">
    <property type="entry name" value="(Phosphotyrosine protein) phosphatases II"/>
    <property type="match status" value="1"/>
</dbReference>
<dbReference type="EMBL" id="JBHMDG010000017">
    <property type="protein sequence ID" value="MFB9314278.1"/>
    <property type="molecule type" value="Genomic_DNA"/>
</dbReference>
<dbReference type="Gene3D" id="3.90.190.10">
    <property type="entry name" value="Protein tyrosine phosphatase superfamily"/>
    <property type="match status" value="1"/>
</dbReference>
<dbReference type="InterPro" id="IPR026893">
    <property type="entry name" value="Tyr/Ser_Pase_IphP-type"/>
</dbReference>
<reference evidence="2 3" key="1">
    <citation type="submission" date="2024-09" db="EMBL/GenBank/DDBJ databases">
        <authorList>
            <person name="Sun Q."/>
            <person name="Mori K."/>
        </authorList>
    </citation>
    <scope>NUCLEOTIDE SEQUENCE [LARGE SCALE GENOMIC DNA]</scope>
    <source>
        <strain evidence="2 3">JCM 9626</strain>
    </source>
</reference>
<protein>
    <submittedName>
        <fullName evidence="2">Tyrosine-protein phosphatase</fullName>
        <ecNumber evidence="2">3.1.3.48</ecNumber>
    </submittedName>
</protein>
<dbReference type="EC" id="3.1.3.48" evidence="2"/>
<name>A0ABV5KDT8_9ACTN</name>
<dbReference type="Proteomes" id="UP001589750">
    <property type="component" value="Unassembled WGS sequence"/>
</dbReference>
<dbReference type="InterPro" id="IPR029021">
    <property type="entry name" value="Prot-tyrosine_phosphatase-like"/>
</dbReference>
<dbReference type="Pfam" id="PF13350">
    <property type="entry name" value="Y_phosphatase3"/>
    <property type="match status" value="1"/>
</dbReference>
<evidence type="ECO:0000313" key="2">
    <source>
        <dbReference type="EMBL" id="MFB9314278.1"/>
    </source>
</evidence>
<accession>A0ABV5KDT8</accession>
<keyword evidence="3" id="KW-1185">Reference proteome</keyword>
<dbReference type="GO" id="GO:0004725">
    <property type="term" value="F:protein tyrosine phosphatase activity"/>
    <property type="evidence" value="ECO:0007669"/>
    <property type="project" value="UniProtKB-EC"/>
</dbReference>
<evidence type="ECO:0000256" key="1">
    <source>
        <dbReference type="ARBA" id="ARBA00009580"/>
    </source>
</evidence>
<keyword evidence="2" id="KW-0378">Hydrolase</keyword>
<dbReference type="PROSITE" id="PS00383">
    <property type="entry name" value="TYR_PHOSPHATASE_1"/>
    <property type="match status" value="1"/>
</dbReference>
<proteinExistence type="inferred from homology"/>
<organism evidence="2 3">
    <name type="scientific">Nocardioides plantarum</name>
    <dbReference type="NCBI Taxonomy" id="29299"/>
    <lineage>
        <taxon>Bacteria</taxon>
        <taxon>Bacillati</taxon>
        <taxon>Actinomycetota</taxon>
        <taxon>Actinomycetes</taxon>
        <taxon>Propionibacteriales</taxon>
        <taxon>Nocardioidaceae</taxon>
        <taxon>Nocardioides</taxon>
    </lineage>
</organism>
<evidence type="ECO:0000313" key="3">
    <source>
        <dbReference type="Proteomes" id="UP001589750"/>
    </source>
</evidence>